<dbReference type="EMBL" id="BMXF01000010">
    <property type="protein sequence ID" value="GHB88925.1"/>
    <property type="molecule type" value="Genomic_DNA"/>
</dbReference>
<evidence type="ECO:0000313" key="3">
    <source>
        <dbReference type="Proteomes" id="UP000598271"/>
    </source>
</evidence>
<evidence type="ECO:0008006" key="4">
    <source>
        <dbReference type="Google" id="ProtNLM"/>
    </source>
</evidence>
<organism evidence="2 3">
    <name type="scientific">Persicitalea jodogahamensis</name>
    <dbReference type="NCBI Taxonomy" id="402147"/>
    <lineage>
        <taxon>Bacteria</taxon>
        <taxon>Pseudomonadati</taxon>
        <taxon>Bacteroidota</taxon>
        <taxon>Cytophagia</taxon>
        <taxon>Cytophagales</taxon>
        <taxon>Spirosomataceae</taxon>
        <taxon>Persicitalea</taxon>
    </lineage>
</organism>
<keyword evidence="1" id="KW-0732">Signal</keyword>
<evidence type="ECO:0000313" key="2">
    <source>
        <dbReference type="EMBL" id="GHB88925.1"/>
    </source>
</evidence>
<dbReference type="SUPFAM" id="SSF89260">
    <property type="entry name" value="Collagen-binding domain"/>
    <property type="match status" value="1"/>
</dbReference>
<reference evidence="2 3" key="1">
    <citation type="journal article" date="2014" name="Int. J. Syst. Evol. Microbiol.">
        <title>Complete genome sequence of Corynebacterium casei LMG S-19264T (=DSM 44701T), isolated from a smear-ripened cheese.</title>
        <authorList>
            <consortium name="US DOE Joint Genome Institute (JGI-PGF)"/>
            <person name="Walter F."/>
            <person name="Albersmeier A."/>
            <person name="Kalinowski J."/>
            <person name="Ruckert C."/>
        </authorList>
    </citation>
    <scope>NUCLEOTIDE SEQUENCE [LARGE SCALE GENOMIC DNA]</scope>
    <source>
        <strain evidence="2 3">KCTC 12866</strain>
    </source>
</reference>
<feature type="chain" id="PRO_5035191427" description="Peptidase C-terminal archaeal/bacterial domain-containing protein" evidence="1">
    <location>
        <begin position="24"/>
        <end position="358"/>
    </location>
</feature>
<name>A0A8J3GD58_9BACT</name>
<dbReference type="Gene3D" id="2.60.120.380">
    <property type="match status" value="2"/>
</dbReference>
<evidence type="ECO:0000256" key="1">
    <source>
        <dbReference type="SAM" id="SignalP"/>
    </source>
</evidence>
<dbReference type="Proteomes" id="UP000598271">
    <property type="component" value="Unassembled WGS sequence"/>
</dbReference>
<keyword evidence="3" id="KW-1185">Reference proteome</keyword>
<feature type="signal peptide" evidence="1">
    <location>
        <begin position="1"/>
        <end position="23"/>
    </location>
</feature>
<gene>
    <name evidence="2" type="ORF">GCM10007390_51310</name>
</gene>
<dbReference type="AlphaFoldDB" id="A0A8J3GD58"/>
<sequence length="358" mass="39930">MKKSISLALLLAMSLFFSQCSLVNDILPKEAKSSGQWNEALGKGGGDVISPRNHLYSFEVKSDDQTVTVKLSADTDVRFHVYDPLGQQIVFSNASREETREIILKKGVHSVWVNCRERDGLGSYKLSVTGTSGLTRIPYERMKLEKVKFSADGGGGNGYWTPSYTFKNHYYQFETTEDKSLVDISMDMSVNDGFFILYNQLGEAVGYSNSGRSEWLVRELPKGKHTILLGTTQRDALNSIYEINIFGKVQNLTQITFQSETIKGSWADSKSIDRYTLRVTEDNTSLDVSLKSPNIDGYLALKDPVGNAVAYSNSGRNEFILRGVNKGVYTIEAYPNQSNGKGNYSLIIYGQFADLKKL</sequence>
<dbReference type="RefSeq" id="WP_189569260.1">
    <property type="nucleotide sequence ID" value="NZ_BMXF01000010.1"/>
</dbReference>
<accession>A0A8J3GD58</accession>
<protein>
    <recommendedName>
        <fullName evidence="4">Peptidase C-terminal archaeal/bacterial domain-containing protein</fullName>
    </recommendedName>
</protein>
<proteinExistence type="predicted"/>
<comment type="caution">
    <text evidence="2">The sequence shown here is derived from an EMBL/GenBank/DDBJ whole genome shotgun (WGS) entry which is preliminary data.</text>
</comment>